<sequence>MAEKMKKGISGPMHQLNASTLEEQNSVPLIMDQNTTEFQTYDDQDRSNNSVLSDLTADETQIVDELCELEVNIAMDCSNNASGPVLDEPYNATYGSWASNVEQFGEDTIKNQRIKEIENDLKKYEQLDDATQSRDILWQLGLVENTTIYAPQAPNGSLSTGESDACTSYNMGENAYRPIDMGPISECNETMRQCTTSYTSNSIEQSIRNAANVNPTGVIAPQSENMHNASSIDELSRIYSIEIRGEYPATQSQDIPVIGGSICTPTVWEEIAEEGQTSGRRNEQRSSQETPPTDSENTTPETSEIKKLLSSANLITTGGKTCNIRSSGRKRRNVNASCSREDMVRARYSNIEELRVQSENNRPNLNHPFWQNLKAFVCARSVFWKKEKRGIICPFSYVDEKHKNLGYKLNSKHVLIRSYRNPQMPVCTICHESRYHVQDAEKCEFCVKTYFELNIESEQGEMREIIDVWP</sequence>
<reference evidence="1" key="1">
    <citation type="submission" date="2023-04" db="EMBL/GenBank/DDBJ databases">
        <title>A chromosome-level genome assembly of the parasitoid wasp Eretmocerus hayati.</title>
        <authorList>
            <person name="Zhong Y."/>
            <person name="Liu S."/>
            <person name="Liu Y."/>
        </authorList>
    </citation>
    <scope>NUCLEOTIDE SEQUENCE</scope>
    <source>
        <strain evidence="1">ZJU_SS_LIU_2023</strain>
    </source>
</reference>
<dbReference type="EMBL" id="CM056743">
    <property type="protein sequence ID" value="KAJ8670359.1"/>
    <property type="molecule type" value="Genomic_DNA"/>
</dbReference>
<evidence type="ECO:0000313" key="2">
    <source>
        <dbReference type="Proteomes" id="UP001239111"/>
    </source>
</evidence>
<proteinExistence type="predicted"/>
<comment type="caution">
    <text evidence="1">The sequence shown here is derived from an EMBL/GenBank/DDBJ whole genome shotgun (WGS) entry which is preliminary data.</text>
</comment>
<name>A0ACC2NGH7_9HYME</name>
<keyword evidence="2" id="KW-1185">Reference proteome</keyword>
<organism evidence="1 2">
    <name type="scientific">Eretmocerus hayati</name>
    <dbReference type="NCBI Taxonomy" id="131215"/>
    <lineage>
        <taxon>Eukaryota</taxon>
        <taxon>Metazoa</taxon>
        <taxon>Ecdysozoa</taxon>
        <taxon>Arthropoda</taxon>
        <taxon>Hexapoda</taxon>
        <taxon>Insecta</taxon>
        <taxon>Pterygota</taxon>
        <taxon>Neoptera</taxon>
        <taxon>Endopterygota</taxon>
        <taxon>Hymenoptera</taxon>
        <taxon>Apocrita</taxon>
        <taxon>Proctotrupomorpha</taxon>
        <taxon>Chalcidoidea</taxon>
        <taxon>Aphelinidae</taxon>
        <taxon>Aphelininae</taxon>
        <taxon>Eretmocerus</taxon>
    </lineage>
</organism>
<protein>
    <submittedName>
        <fullName evidence="1">Uncharacterized protein</fullName>
    </submittedName>
</protein>
<dbReference type="Proteomes" id="UP001239111">
    <property type="component" value="Chromosome 3"/>
</dbReference>
<gene>
    <name evidence="1" type="ORF">QAD02_001618</name>
</gene>
<evidence type="ECO:0000313" key="1">
    <source>
        <dbReference type="EMBL" id="KAJ8670359.1"/>
    </source>
</evidence>
<accession>A0ACC2NGH7</accession>